<protein>
    <submittedName>
        <fullName evidence="1">Uncharacterized protein</fullName>
    </submittedName>
</protein>
<reference evidence="1" key="1">
    <citation type="submission" date="2021-01" db="EMBL/GenBank/DDBJ databases">
        <authorList>
            <person name="Corre E."/>
            <person name="Pelletier E."/>
            <person name="Niang G."/>
            <person name="Scheremetjew M."/>
            <person name="Finn R."/>
            <person name="Kale V."/>
            <person name="Holt S."/>
            <person name="Cochrane G."/>
            <person name="Meng A."/>
            <person name="Brown T."/>
            <person name="Cohen L."/>
        </authorList>
    </citation>
    <scope>NUCLEOTIDE SEQUENCE</scope>
    <source>
        <strain evidence="1">CCMP1594</strain>
    </source>
</reference>
<sequence>MRSWWHVVWGEVQAAGTVEWRRQRSGMEHRRRRTKTWLAGSCPKFQLAPTKHAHGLAQMLQQGLGPGMALDETGPFWRAPGHYTKGCNTKLTNFAIGCGIQCVNNAVASVPSPLHRAVR</sequence>
<dbReference type="EMBL" id="HBJA01056935">
    <property type="protein sequence ID" value="CAE0809018.1"/>
    <property type="molecule type" value="Transcribed_RNA"/>
</dbReference>
<organism evidence="1">
    <name type="scientific">Eutreptiella gymnastica</name>
    <dbReference type="NCBI Taxonomy" id="73025"/>
    <lineage>
        <taxon>Eukaryota</taxon>
        <taxon>Discoba</taxon>
        <taxon>Euglenozoa</taxon>
        <taxon>Euglenida</taxon>
        <taxon>Spirocuta</taxon>
        <taxon>Euglenophyceae</taxon>
        <taxon>Eutreptiales</taxon>
        <taxon>Eutreptiaceae</taxon>
        <taxon>Eutreptiella</taxon>
    </lineage>
</organism>
<dbReference type="AlphaFoldDB" id="A0A7S4FRU6"/>
<gene>
    <name evidence="1" type="ORF">EGYM00163_LOCUS20149</name>
</gene>
<proteinExistence type="predicted"/>
<accession>A0A7S4FRU6</accession>
<name>A0A7S4FRU6_9EUGL</name>
<evidence type="ECO:0000313" key="1">
    <source>
        <dbReference type="EMBL" id="CAE0809018.1"/>
    </source>
</evidence>